<evidence type="ECO:0000313" key="10">
    <source>
        <dbReference type="Proteomes" id="UP001156881"/>
    </source>
</evidence>
<evidence type="ECO:0000256" key="2">
    <source>
        <dbReference type="ARBA" id="ARBA00022505"/>
    </source>
</evidence>
<reference evidence="8 9" key="3">
    <citation type="submission" date="2020-08" db="EMBL/GenBank/DDBJ databases">
        <title>Genomic Encyclopedia of Type Strains, Phase IV (KMG-IV): sequencing the most valuable type-strain genomes for metagenomic binning, comparative biology and taxonomic classification.</title>
        <authorList>
            <person name="Goeker M."/>
        </authorList>
    </citation>
    <scope>NUCLEOTIDE SEQUENCE [LARGE SCALE GENOMIC DNA]</scope>
    <source>
        <strain evidence="8 9">DSM 24105</strain>
    </source>
</reference>
<dbReference type="PRINTS" id="PR00407">
    <property type="entry name" value="EUMOPTERIN"/>
</dbReference>
<evidence type="ECO:0000259" key="6">
    <source>
        <dbReference type="Pfam" id="PF03404"/>
    </source>
</evidence>
<dbReference type="Proteomes" id="UP001156881">
    <property type="component" value="Unassembled WGS sequence"/>
</dbReference>
<evidence type="ECO:0000313" key="8">
    <source>
        <dbReference type="EMBL" id="MBB3904071.1"/>
    </source>
</evidence>
<evidence type="ECO:0000256" key="3">
    <source>
        <dbReference type="ARBA" id="ARBA00022723"/>
    </source>
</evidence>
<dbReference type="InterPro" id="IPR005066">
    <property type="entry name" value="MoCF_OxRdtse_dimer"/>
</dbReference>
<dbReference type="EMBL" id="JACIDN010000006">
    <property type="protein sequence ID" value="MBB3904071.1"/>
    <property type="molecule type" value="Genomic_DNA"/>
</dbReference>
<evidence type="ECO:0000313" key="7">
    <source>
        <dbReference type="EMBL" id="GLS42811.1"/>
    </source>
</evidence>
<dbReference type="InterPro" id="IPR008335">
    <property type="entry name" value="Mopterin_OxRdtase_euk"/>
</dbReference>
<dbReference type="Pfam" id="PF00174">
    <property type="entry name" value="Oxidored_molyb"/>
    <property type="match status" value="1"/>
</dbReference>
<dbReference type="Gene3D" id="2.60.40.650">
    <property type="match status" value="1"/>
</dbReference>
<evidence type="ECO:0000256" key="1">
    <source>
        <dbReference type="ARBA" id="ARBA00001924"/>
    </source>
</evidence>
<dbReference type="SUPFAM" id="SSF56524">
    <property type="entry name" value="Oxidoreductase molybdopterin-binding domain"/>
    <property type="match status" value="1"/>
</dbReference>
<keyword evidence="3" id="KW-0479">Metal-binding</keyword>
<dbReference type="Pfam" id="PF03404">
    <property type="entry name" value="Mo-co_dimer"/>
    <property type="match status" value="1"/>
</dbReference>
<reference evidence="10" key="2">
    <citation type="journal article" date="2019" name="Int. J. Syst. Evol. Microbiol.">
        <title>The Global Catalogue of Microorganisms (GCM) 10K type strain sequencing project: providing services to taxonomists for standard genome sequencing and annotation.</title>
        <authorList>
            <consortium name="The Broad Institute Genomics Platform"/>
            <consortium name="The Broad Institute Genome Sequencing Center for Infectious Disease"/>
            <person name="Wu L."/>
            <person name="Ma J."/>
        </authorList>
    </citation>
    <scope>NUCLEOTIDE SEQUENCE [LARGE SCALE GENOMIC DNA]</scope>
    <source>
        <strain evidence="10">NBRC 107710</strain>
    </source>
</reference>
<accession>A0A7W6F8G1</accession>
<dbReference type="GO" id="GO:0008482">
    <property type="term" value="F:sulfite oxidase activity"/>
    <property type="evidence" value="ECO:0007669"/>
    <property type="project" value="UniProtKB-EC"/>
</dbReference>
<dbReference type="GO" id="GO:0020037">
    <property type="term" value="F:heme binding"/>
    <property type="evidence" value="ECO:0007669"/>
    <property type="project" value="TreeGrafter"/>
</dbReference>
<dbReference type="Proteomes" id="UP000517759">
    <property type="component" value="Unassembled WGS sequence"/>
</dbReference>
<dbReference type="InterPro" id="IPR000572">
    <property type="entry name" value="OxRdtase_Mopterin-bd_dom"/>
</dbReference>
<reference evidence="7" key="4">
    <citation type="submission" date="2023-01" db="EMBL/GenBank/DDBJ databases">
        <title>Draft genome sequence of Methylobacterium brachythecii strain NBRC 107710.</title>
        <authorList>
            <person name="Sun Q."/>
            <person name="Mori K."/>
        </authorList>
    </citation>
    <scope>NUCLEOTIDE SEQUENCE</scope>
    <source>
        <strain evidence="7">NBRC 107710</strain>
    </source>
</reference>
<proteinExistence type="predicted"/>
<dbReference type="GO" id="GO:0043546">
    <property type="term" value="F:molybdopterin cofactor binding"/>
    <property type="evidence" value="ECO:0007669"/>
    <property type="project" value="TreeGrafter"/>
</dbReference>
<gene>
    <name evidence="7" type="ORF">GCM10007884_07960</name>
    <name evidence="8" type="ORF">GGR33_003585</name>
</gene>
<dbReference type="PANTHER" id="PTHR19372">
    <property type="entry name" value="SULFITE REDUCTASE"/>
    <property type="match status" value="1"/>
</dbReference>
<feature type="domain" description="Oxidoreductase molybdopterin-binding" evidence="5">
    <location>
        <begin position="44"/>
        <end position="215"/>
    </location>
</feature>
<comment type="cofactor">
    <cofactor evidence="1">
        <name>Mo-molybdopterin</name>
        <dbReference type="ChEBI" id="CHEBI:71302"/>
    </cofactor>
</comment>
<dbReference type="AlphaFoldDB" id="A0A7W6F8G1"/>
<dbReference type="Gene3D" id="3.90.420.10">
    <property type="entry name" value="Oxidoreductase, molybdopterin-binding domain"/>
    <property type="match status" value="1"/>
</dbReference>
<dbReference type="EC" id="1.8.3.1" evidence="8"/>
<dbReference type="InterPro" id="IPR014756">
    <property type="entry name" value="Ig_E-set"/>
</dbReference>
<dbReference type="RefSeq" id="WP_183507557.1">
    <property type="nucleotide sequence ID" value="NZ_BSPG01000002.1"/>
</dbReference>
<organism evidence="8 9">
    <name type="scientific">Methylobacterium brachythecii</name>
    <dbReference type="NCBI Taxonomy" id="1176177"/>
    <lineage>
        <taxon>Bacteria</taxon>
        <taxon>Pseudomonadati</taxon>
        <taxon>Pseudomonadota</taxon>
        <taxon>Alphaproteobacteria</taxon>
        <taxon>Hyphomicrobiales</taxon>
        <taxon>Methylobacteriaceae</taxon>
        <taxon>Methylobacterium</taxon>
    </lineage>
</organism>
<keyword evidence="4 8" id="KW-0560">Oxidoreductase</keyword>
<dbReference type="GO" id="GO:0030151">
    <property type="term" value="F:molybdenum ion binding"/>
    <property type="evidence" value="ECO:0007669"/>
    <property type="project" value="InterPro"/>
</dbReference>
<keyword evidence="2" id="KW-0500">Molybdenum</keyword>
<feature type="domain" description="Moybdenum cofactor oxidoreductase dimerisation" evidence="6">
    <location>
        <begin position="240"/>
        <end position="358"/>
    </location>
</feature>
<dbReference type="SUPFAM" id="SSF81296">
    <property type="entry name" value="E set domains"/>
    <property type="match status" value="1"/>
</dbReference>
<name>A0A7W6F8G1_9HYPH</name>
<evidence type="ECO:0000313" key="9">
    <source>
        <dbReference type="Proteomes" id="UP000517759"/>
    </source>
</evidence>
<dbReference type="PANTHER" id="PTHR19372:SF7">
    <property type="entry name" value="SULFITE OXIDASE, MITOCHONDRIAL"/>
    <property type="match status" value="1"/>
</dbReference>
<dbReference type="EMBL" id="BSPG01000002">
    <property type="protein sequence ID" value="GLS42811.1"/>
    <property type="molecule type" value="Genomic_DNA"/>
</dbReference>
<sequence length="376" mass="40969">MSSLSERKARLIVHGDQPYNAEPPLGRLRASYRTSAENFYVRSHGDLPDLDLETWRIAIFGGAGVRQELSLHDLQTRFPEAVVTATMQCAGNRRADMRAVAPVSGDPWDAGAIATAAWTGVRLGDILREAGVADGADLHVAFESHDMVEGRPYGASIPLRKAMAPETLLAYAMNGEPLLPEHGYPVRAVVPGFAGVRSPKWLRRLTVQDHPSDNPIQAEDYKLFPPGVTAETADPTKGHTIDTMPLNAAICDPERGATLKAGRNRVRGYAVSGDRAIVRVDVSGNGGRSWTQADLEHEQDAPFAWTFWSVELYLAPGEHELAVRAWDMAGQTQPALPTDTWNHKGYLCTCWHRVRISVIDQNMSSLIPASNGPGGP</sequence>
<keyword evidence="10" id="KW-1185">Reference proteome</keyword>
<dbReference type="GO" id="GO:0006790">
    <property type="term" value="P:sulfur compound metabolic process"/>
    <property type="evidence" value="ECO:0007669"/>
    <property type="project" value="TreeGrafter"/>
</dbReference>
<dbReference type="FunFam" id="3.90.420.10:FF:000002">
    <property type="entry name" value="sulfite oxidase, mitochondrial"/>
    <property type="match status" value="1"/>
</dbReference>
<comment type="caution">
    <text evidence="8">The sequence shown here is derived from an EMBL/GenBank/DDBJ whole genome shotgun (WGS) entry which is preliminary data.</text>
</comment>
<evidence type="ECO:0000259" key="5">
    <source>
        <dbReference type="Pfam" id="PF00174"/>
    </source>
</evidence>
<dbReference type="InterPro" id="IPR036374">
    <property type="entry name" value="OxRdtase_Mopterin-bd_sf"/>
</dbReference>
<protein>
    <submittedName>
        <fullName evidence="8">Sulfite oxidase</fullName>
        <ecNumber evidence="8">1.8.3.1</ecNumber>
    </submittedName>
</protein>
<evidence type="ECO:0000256" key="4">
    <source>
        <dbReference type="ARBA" id="ARBA00023002"/>
    </source>
</evidence>
<reference evidence="7" key="1">
    <citation type="journal article" date="2014" name="Int. J. Syst. Evol. Microbiol.">
        <title>Complete genome of a new Firmicutes species belonging to the dominant human colonic microbiota ('Ruminococcus bicirculans') reveals two chromosomes and a selective capacity to utilize plant glucans.</title>
        <authorList>
            <consortium name="NISC Comparative Sequencing Program"/>
            <person name="Wegmann U."/>
            <person name="Louis P."/>
            <person name="Goesmann A."/>
            <person name="Henrissat B."/>
            <person name="Duncan S.H."/>
            <person name="Flint H.J."/>
        </authorList>
    </citation>
    <scope>NUCLEOTIDE SEQUENCE</scope>
    <source>
        <strain evidence="7">NBRC 107710</strain>
    </source>
</reference>